<keyword evidence="3 5" id="KW-1133">Transmembrane helix</keyword>
<dbReference type="RefSeq" id="XP_022457227.1">
    <property type="nucleotide sequence ID" value="XM_022605793.1"/>
</dbReference>
<dbReference type="AlphaFoldDB" id="W6MTS5"/>
<dbReference type="GeneID" id="34518615"/>
<sequence length="553" mass="62447">MVDHSEIPGTSHLVELSKERLMELNAGDKDKDVILIPTPTSDPNDPLNWTRTRKYIHMFALIVYIFGIGIPTTSIYSILTELSDKTGISLGTLNDGTGYMFLFLGLANLFFLPMAMQIGKRPIYIFSVTSVCLLTLWEAYCSSGGEWIGSKILQGFFAAPIEAMCEITVSDVFFEHERGTWMSVYALALFASNYMAPMVAGFISDGQGWKWVIYWSCIWNGIAAILVFFLLEETNYSRPVPIDGETDQLEIVLSNVKSGTVQEVLSQQLSHQPSEKQVFISEVEVLKGTLKLDETIPVKTFWQKLRLFEVRNWEWFKHYATGPFLMLQFPIVLYSGFLYGSTLFWYSVMNGTMSSVFTAHPYNFSSAMTGLVYLAPLIFAVIFNFYAGYVSDWLKIKMAERRGGISYAEDRLWILLLYMIVGPCALFLYGIGAYYEVHWFGLVIGAGITGGCVVVGAASACSYCIDTYREMSCEAMVVVVIIRNTMNFAMDYGITPWITNTGLKNTFIAAGFINLFCIGTFLIMELTGPYWRNKTKEKYWKIIEKRRAAGICH</sequence>
<evidence type="ECO:0000256" key="3">
    <source>
        <dbReference type="ARBA" id="ARBA00022989"/>
    </source>
</evidence>
<dbReference type="PANTHER" id="PTHR23502:SF30">
    <property type="entry name" value="TRANSPORTER, PUTATIVE (AFU_ORTHOLOGUE AFUA_8G04702)-RELATED"/>
    <property type="match status" value="1"/>
</dbReference>
<evidence type="ECO:0008006" key="8">
    <source>
        <dbReference type="Google" id="ProtNLM"/>
    </source>
</evidence>
<feature type="transmembrane region" description="Helical" evidence="5">
    <location>
        <begin position="475"/>
        <end position="495"/>
    </location>
</feature>
<feature type="transmembrane region" description="Helical" evidence="5">
    <location>
        <begin position="412"/>
        <end position="431"/>
    </location>
</feature>
<dbReference type="Gene3D" id="1.20.1250.20">
    <property type="entry name" value="MFS general substrate transporter like domains"/>
    <property type="match status" value="1"/>
</dbReference>
<feature type="transmembrane region" description="Helical" evidence="5">
    <location>
        <begin position="367"/>
        <end position="391"/>
    </location>
</feature>
<dbReference type="HOGENOM" id="CLU_008455_13_3_1"/>
<evidence type="ECO:0000313" key="6">
    <source>
        <dbReference type="EMBL" id="CDK25215.1"/>
    </source>
</evidence>
<name>W6MTS5_9ASCO</name>
<proteinExistence type="predicted"/>
<evidence type="ECO:0000313" key="7">
    <source>
        <dbReference type="Proteomes" id="UP000019384"/>
    </source>
</evidence>
<keyword evidence="7" id="KW-1185">Reference proteome</keyword>
<reference evidence="6" key="1">
    <citation type="submission" date="2013-12" db="EMBL/GenBank/DDBJ databases">
        <authorList>
            <person name="Genoscope - CEA"/>
        </authorList>
    </citation>
    <scope>NUCLEOTIDE SEQUENCE</scope>
    <source>
        <strain evidence="6">CBS 1993</strain>
    </source>
</reference>
<feature type="transmembrane region" description="Helical" evidence="5">
    <location>
        <begin position="507"/>
        <end position="531"/>
    </location>
</feature>
<dbReference type="OrthoDB" id="5215911at2759"/>
<organism evidence="6 7">
    <name type="scientific">Kuraishia capsulata CBS 1993</name>
    <dbReference type="NCBI Taxonomy" id="1382522"/>
    <lineage>
        <taxon>Eukaryota</taxon>
        <taxon>Fungi</taxon>
        <taxon>Dikarya</taxon>
        <taxon>Ascomycota</taxon>
        <taxon>Saccharomycotina</taxon>
        <taxon>Pichiomycetes</taxon>
        <taxon>Pichiales</taxon>
        <taxon>Pichiaceae</taxon>
        <taxon>Kuraishia</taxon>
    </lineage>
</organism>
<dbReference type="GO" id="GO:0005886">
    <property type="term" value="C:plasma membrane"/>
    <property type="evidence" value="ECO:0007669"/>
    <property type="project" value="TreeGrafter"/>
</dbReference>
<feature type="transmembrane region" description="Helical" evidence="5">
    <location>
        <begin position="58"/>
        <end position="79"/>
    </location>
</feature>
<protein>
    <recommendedName>
        <fullName evidence="8">Major facilitator superfamily (MFS) profile domain-containing protein</fullName>
    </recommendedName>
</protein>
<feature type="transmembrane region" description="Helical" evidence="5">
    <location>
        <begin position="181"/>
        <end position="200"/>
    </location>
</feature>
<feature type="transmembrane region" description="Helical" evidence="5">
    <location>
        <begin position="99"/>
        <end position="116"/>
    </location>
</feature>
<dbReference type="InterPro" id="IPR036259">
    <property type="entry name" value="MFS_trans_sf"/>
</dbReference>
<comment type="subcellular location">
    <subcellularLocation>
        <location evidence="1">Membrane</location>
        <topology evidence="1">Multi-pass membrane protein</topology>
    </subcellularLocation>
</comment>
<dbReference type="InterPro" id="IPR011701">
    <property type="entry name" value="MFS"/>
</dbReference>
<feature type="transmembrane region" description="Helical" evidence="5">
    <location>
        <begin position="212"/>
        <end position="231"/>
    </location>
</feature>
<evidence type="ECO:0000256" key="4">
    <source>
        <dbReference type="ARBA" id="ARBA00023136"/>
    </source>
</evidence>
<keyword evidence="2 5" id="KW-0812">Transmembrane</keyword>
<dbReference type="PANTHER" id="PTHR23502">
    <property type="entry name" value="MAJOR FACILITATOR SUPERFAMILY"/>
    <property type="match status" value="1"/>
</dbReference>
<evidence type="ECO:0000256" key="1">
    <source>
        <dbReference type="ARBA" id="ARBA00004141"/>
    </source>
</evidence>
<dbReference type="SUPFAM" id="SSF103473">
    <property type="entry name" value="MFS general substrate transporter"/>
    <property type="match status" value="1"/>
</dbReference>
<keyword evidence="4 5" id="KW-0472">Membrane</keyword>
<evidence type="ECO:0000256" key="5">
    <source>
        <dbReference type="SAM" id="Phobius"/>
    </source>
</evidence>
<accession>W6MTS5</accession>
<feature type="transmembrane region" description="Helical" evidence="5">
    <location>
        <begin position="324"/>
        <end position="347"/>
    </location>
</feature>
<gene>
    <name evidence="6" type="ORF">KUCA_T00001182001</name>
</gene>
<dbReference type="Proteomes" id="UP000019384">
    <property type="component" value="Unassembled WGS sequence"/>
</dbReference>
<dbReference type="GO" id="GO:0022857">
    <property type="term" value="F:transmembrane transporter activity"/>
    <property type="evidence" value="ECO:0007669"/>
    <property type="project" value="InterPro"/>
</dbReference>
<feature type="transmembrane region" description="Helical" evidence="5">
    <location>
        <begin position="437"/>
        <end position="463"/>
    </location>
</feature>
<dbReference type="STRING" id="1382522.W6MTS5"/>
<reference evidence="6" key="2">
    <citation type="submission" date="2014-02" db="EMBL/GenBank/DDBJ databases">
        <title>Complete DNA sequence of /Kuraishia capsulata/ illustrates novel genomic features among budding yeasts (/Saccharomycotina/).</title>
        <authorList>
            <person name="Morales L."/>
            <person name="Noel B."/>
            <person name="Porcel B."/>
            <person name="Marcet-Houben M."/>
            <person name="Hullo M-F."/>
            <person name="Sacerdot C."/>
            <person name="Tekaia F."/>
            <person name="Leh-Louis V."/>
            <person name="Despons L."/>
            <person name="Khanna V."/>
            <person name="Aury J-M."/>
            <person name="Barbe V."/>
            <person name="Couloux A."/>
            <person name="Labadie K."/>
            <person name="Pelletier E."/>
            <person name="Souciet J-L."/>
            <person name="Boekhout T."/>
            <person name="Gabaldon T."/>
            <person name="Wincker P."/>
            <person name="Dujon B."/>
        </authorList>
    </citation>
    <scope>NUCLEOTIDE SEQUENCE</scope>
    <source>
        <strain evidence="6">CBS 1993</strain>
    </source>
</reference>
<dbReference type="EMBL" id="HG793125">
    <property type="protein sequence ID" value="CDK25215.1"/>
    <property type="molecule type" value="Genomic_DNA"/>
</dbReference>
<evidence type="ECO:0000256" key="2">
    <source>
        <dbReference type="ARBA" id="ARBA00022692"/>
    </source>
</evidence>
<dbReference type="Pfam" id="PF07690">
    <property type="entry name" value="MFS_1"/>
    <property type="match status" value="1"/>
</dbReference>